<dbReference type="Proteomes" id="UP001056120">
    <property type="component" value="Linkage Group LG24"/>
</dbReference>
<accession>A0ACB9AQ80</accession>
<comment type="caution">
    <text evidence="1">The sequence shown here is derived from an EMBL/GenBank/DDBJ whole genome shotgun (WGS) entry which is preliminary data.</text>
</comment>
<protein>
    <submittedName>
        <fullName evidence="1">Uncharacterized protein</fullName>
    </submittedName>
</protein>
<organism evidence="1 2">
    <name type="scientific">Smallanthus sonchifolius</name>
    <dbReference type="NCBI Taxonomy" id="185202"/>
    <lineage>
        <taxon>Eukaryota</taxon>
        <taxon>Viridiplantae</taxon>
        <taxon>Streptophyta</taxon>
        <taxon>Embryophyta</taxon>
        <taxon>Tracheophyta</taxon>
        <taxon>Spermatophyta</taxon>
        <taxon>Magnoliopsida</taxon>
        <taxon>eudicotyledons</taxon>
        <taxon>Gunneridae</taxon>
        <taxon>Pentapetalae</taxon>
        <taxon>asterids</taxon>
        <taxon>campanulids</taxon>
        <taxon>Asterales</taxon>
        <taxon>Asteraceae</taxon>
        <taxon>Asteroideae</taxon>
        <taxon>Heliantheae alliance</taxon>
        <taxon>Millerieae</taxon>
        <taxon>Smallanthus</taxon>
    </lineage>
</organism>
<keyword evidence="2" id="KW-1185">Reference proteome</keyword>
<reference evidence="1 2" key="2">
    <citation type="journal article" date="2022" name="Mol. Ecol. Resour.">
        <title>The genomes of chicory, endive, great burdock and yacon provide insights into Asteraceae paleo-polyploidization history and plant inulin production.</title>
        <authorList>
            <person name="Fan W."/>
            <person name="Wang S."/>
            <person name="Wang H."/>
            <person name="Wang A."/>
            <person name="Jiang F."/>
            <person name="Liu H."/>
            <person name="Zhao H."/>
            <person name="Xu D."/>
            <person name="Zhang Y."/>
        </authorList>
    </citation>
    <scope>NUCLEOTIDE SEQUENCE [LARGE SCALE GENOMIC DNA]</scope>
    <source>
        <strain evidence="2">cv. Yunnan</strain>
        <tissue evidence="1">Leaves</tissue>
    </source>
</reference>
<reference evidence="2" key="1">
    <citation type="journal article" date="2022" name="Mol. Ecol. Resour.">
        <title>The genomes of chicory, endive, great burdock and yacon provide insights into Asteraceae palaeo-polyploidization history and plant inulin production.</title>
        <authorList>
            <person name="Fan W."/>
            <person name="Wang S."/>
            <person name="Wang H."/>
            <person name="Wang A."/>
            <person name="Jiang F."/>
            <person name="Liu H."/>
            <person name="Zhao H."/>
            <person name="Xu D."/>
            <person name="Zhang Y."/>
        </authorList>
    </citation>
    <scope>NUCLEOTIDE SEQUENCE [LARGE SCALE GENOMIC DNA]</scope>
    <source>
        <strain evidence="2">cv. Yunnan</strain>
    </source>
</reference>
<dbReference type="EMBL" id="CM042041">
    <property type="protein sequence ID" value="KAI3712394.1"/>
    <property type="molecule type" value="Genomic_DNA"/>
</dbReference>
<evidence type="ECO:0000313" key="1">
    <source>
        <dbReference type="EMBL" id="KAI3712394.1"/>
    </source>
</evidence>
<name>A0ACB9AQ80_9ASTR</name>
<evidence type="ECO:0000313" key="2">
    <source>
        <dbReference type="Proteomes" id="UP001056120"/>
    </source>
</evidence>
<gene>
    <name evidence="1" type="ORF">L1987_70950</name>
</gene>
<proteinExistence type="predicted"/>
<sequence length="80" mass="8515">MKGIASGEAVGVAAVVRGSRSGGGSDWLIGERQSSRSPSFGTRGSGSLSRIRDSTNPELSVNCLTRDFEVSEKRNCQLIW</sequence>